<dbReference type="SMART" id="SM00368">
    <property type="entry name" value="LRR_RI"/>
    <property type="match status" value="3"/>
</dbReference>
<evidence type="ECO:0000313" key="2">
    <source>
        <dbReference type="Proteomes" id="UP000325440"/>
    </source>
</evidence>
<proteinExistence type="predicted"/>
<keyword evidence="2" id="KW-1185">Reference proteome</keyword>
<dbReference type="OrthoDB" id="120976at2759"/>
<organism evidence="1 2">
    <name type="scientific">Cinara cedri</name>
    <dbReference type="NCBI Taxonomy" id="506608"/>
    <lineage>
        <taxon>Eukaryota</taxon>
        <taxon>Metazoa</taxon>
        <taxon>Ecdysozoa</taxon>
        <taxon>Arthropoda</taxon>
        <taxon>Hexapoda</taxon>
        <taxon>Insecta</taxon>
        <taxon>Pterygota</taxon>
        <taxon>Neoptera</taxon>
        <taxon>Paraneoptera</taxon>
        <taxon>Hemiptera</taxon>
        <taxon>Sternorrhyncha</taxon>
        <taxon>Aphidomorpha</taxon>
        <taxon>Aphidoidea</taxon>
        <taxon>Aphididae</taxon>
        <taxon>Lachninae</taxon>
        <taxon>Cinara</taxon>
    </lineage>
</organism>
<dbReference type="Proteomes" id="UP000325440">
    <property type="component" value="Unassembled WGS sequence"/>
</dbReference>
<dbReference type="EMBL" id="CABPRJ010000487">
    <property type="protein sequence ID" value="VVC29065.1"/>
    <property type="molecule type" value="Genomic_DNA"/>
</dbReference>
<sequence>MSKSKETPSSSGENNKHNDEVLPDFWNKMSTNITKLSLYNFNVDQQFLNHLSKYLQTEECVINELVFDRINLSNMNYLCCLTSNNKVNKLRLRLCQLKDKGVDDLLSILDETNGKTQLKLLYLDCNGITCKGAKRIAKVLRTNRTLESLSLAKNMIKDEGALALVNVLSTFHLTDDETKWKCMHKQHRSRILEYLIDLITQQSREKQRNMSDNTINDMEILSIEDEQLKQKVESMIVSQSHIYLTEKLLKSGSRFYCPGNFKIANLNISYNRFGVNVLNVIEQILQYQQKVCLVEEGIRHIKIEGFETDQKETIYKLIKRKKMQHE</sequence>
<dbReference type="Pfam" id="PF13516">
    <property type="entry name" value="LRR_6"/>
    <property type="match status" value="2"/>
</dbReference>
<dbReference type="PANTHER" id="PTHR46984:SF1">
    <property type="entry name" value="LEUCINE-RICH REPEAT-CONTAINING PROTEIN 71"/>
    <property type="match status" value="1"/>
</dbReference>
<name>A0A5E4MI89_9HEMI</name>
<gene>
    <name evidence="1" type="ORF">CINCED_3A013835</name>
</gene>
<dbReference type="Gene3D" id="3.80.10.10">
    <property type="entry name" value="Ribonuclease Inhibitor"/>
    <property type="match status" value="1"/>
</dbReference>
<dbReference type="SUPFAM" id="SSF52047">
    <property type="entry name" value="RNI-like"/>
    <property type="match status" value="1"/>
</dbReference>
<dbReference type="InterPro" id="IPR032675">
    <property type="entry name" value="LRR_dom_sf"/>
</dbReference>
<reference evidence="1 2" key="1">
    <citation type="submission" date="2019-08" db="EMBL/GenBank/DDBJ databases">
        <authorList>
            <person name="Alioto T."/>
            <person name="Alioto T."/>
            <person name="Gomez Garrido J."/>
        </authorList>
    </citation>
    <scope>NUCLEOTIDE SEQUENCE [LARGE SCALE GENOMIC DNA]</scope>
</reference>
<dbReference type="InterPro" id="IPR053040">
    <property type="entry name" value="LRR-containing_protein_71"/>
</dbReference>
<dbReference type="PANTHER" id="PTHR46984">
    <property type="entry name" value="LEUCINE-RICH REPEAT-CONTAINING PROTEIN 71"/>
    <property type="match status" value="1"/>
</dbReference>
<evidence type="ECO:0000313" key="1">
    <source>
        <dbReference type="EMBL" id="VVC29065.1"/>
    </source>
</evidence>
<dbReference type="AlphaFoldDB" id="A0A5E4MI89"/>
<accession>A0A5E4MI89</accession>
<protein>
    <submittedName>
        <fullName evidence="1">Leucine-rich repeat</fullName>
    </submittedName>
</protein>
<dbReference type="InterPro" id="IPR001611">
    <property type="entry name" value="Leu-rich_rpt"/>
</dbReference>